<evidence type="ECO:0008006" key="4">
    <source>
        <dbReference type="Google" id="ProtNLM"/>
    </source>
</evidence>
<reference evidence="2 3" key="1">
    <citation type="journal article" date="2021" name="Hortic Res">
        <title>Chromosome-scale assembly of the Dendrobium chrysotoxum genome enhances the understanding of orchid evolution.</title>
        <authorList>
            <person name="Zhang Y."/>
            <person name="Zhang G.Q."/>
            <person name="Zhang D."/>
            <person name="Liu X.D."/>
            <person name="Xu X.Y."/>
            <person name="Sun W.H."/>
            <person name="Yu X."/>
            <person name="Zhu X."/>
            <person name="Wang Z.W."/>
            <person name="Zhao X."/>
            <person name="Zhong W.Y."/>
            <person name="Chen H."/>
            <person name="Yin W.L."/>
            <person name="Huang T."/>
            <person name="Niu S.C."/>
            <person name="Liu Z.J."/>
        </authorList>
    </citation>
    <scope>NUCLEOTIDE SEQUENCE [LARGE SCALE GENOMIC DNA]</scope>
    <source>
        <strain evidence="2">Lindl</strain>
    </source>
</reference>
<feature type="signal peptide" evidence="1">
    <location>
        <begin position="1"/>
        <end position="28"/>
    </location>
</feature>
<accession>A0AAV7GY23</accession>
<organism evidence="2 3">
    <name type="scientific">Dendrobium chrysotoxum</name>
    <name type="common">Orchid</name>
    <dbReference type="NCBI Taxonomy" id="161865"/>
    <lineage>
        <taxon>Eukaryota</taxon>
        <taxon>Viridiplantae</taxon>
        <taxon>Streptophyta</taxon>
        <taxon>Embryophyta</taxon>
        <taxon>Tracheophyta</taxon>
        <taxon>Spermatophyta</taxon>
        <taxon>Magnoliopsida</taxon>
        <taxon>Liliopsida</taxon>
        <taxon>Asparagales</taxon>
        <taxon>Orchidaceae</taxon>
        <taxon>Epidendroideae</taxon>
        <taxon>Malaxideae</taxon>
        <taxon>Dendrobiinae</taxon>
        <taxon>Dendrobium</taxon>
    </lineage>
</organism>
<dbReference type="Proteomes" id="UP000775213">
    <property type="component" value="Unassembled WGS sequence"/>
</dbReference>
<feature type="chain" id="PRO_5043608344" description="Secreted protein" evidence="1">
    <location>
        <begin position="29"/>
        <end position="71"/>
    </location>
</feature>
<keyword evidence="3" id="KW-1185">Reference proteome</keyword>
<sequence length="71" mass="8147">MWLMTLLLTRQVLDILALTCLLSSQIEGSFQFKKFTCNYVNCILQECSTTKSVLCCVTKLVCKSRFSHLLH</sequence>
<dbReference type="AlphaFoldDB" id="A0AAV7GY23"/>
<dbReference type="EMBL" id="JAGFBR010000010">
    <property type="protein sequence ID" value="KAH0460659.1"/>
    <property type="molecule type" value="Genomic_DNA"/>
</dbReference>
<comment type="caution">
    <text evidence="2">The sequence shown here is derived from an EMBL/GenBank/DDBJ whole genome shotgun (WGS) entry which is preliminary data.</text>
</comment>
<proteinExistence type="predicted"/>
<evidence type="ECO:0000313" key="2">
    <source>
        <dbReference type="EMBL" id="KAH0460659.1"/>
    </source>
</evidence>
<protein>
    <recommendedName>
        <fullName evidence="4">Secreted protein</fullName>
    </recommendedName>
</protein>
<evidence type="ECO:0000256" key="1">
    <source>
        <dbReference type="SAM" id="SignalP"/>
    </source>
</evidence>
<keyword evidence="1" id="KW-0732">Signal</keyword>
<evidence type="ECO:0000313" key="3">
    <source>
        <dbReference type="Proteomes" id="UP000775213"/>
    </source>
</evidence>
<gene>
    <name evidence="2" type="ORF">IEQ34_011322</name>
</gene>
<name>A0AAV7GY23_DENCH</name>